<dbReference type="PANTHER" id="PTHR37529:SF1">
    <property type="entry name" value="TRANSPOSASE INSG FOR INSERTION SEQUENCE ELEMENT IS4-RELATED"/>
    <property type="match status" value="1"/>
</dbReference>
<dbReference type="Pfam" id="PF13006">
    <property type="entry name" value="Nterm_IS4"/>
    <property type="match status" value="1"/>
</dbReference>
<accession>A0A8J3VSP7</accession>
<dbReference type="EMBL" id="BONZ01000048">
    <property type="protein sequence ID" value="GIH16841.1"/>
    <property type="molecule type" value="Genomic_DNA"/>
</dbReference>
<proteinExistence type="predicted"/>
<dbReference type="SUPFAM" id="SSF53098">
    <property type="entry name" value="Ribonuclease H-like"/>
    <property type="match status" value="1"/>
</dbReference>
<evidence type="ECO:0000313" key="3">
    <source>
        <dbReference type="EMBL" id="GIH16841.1"/>
    </source>
</evidence>
<protein>
    <recommendedName>
        <fullName evidence="2">Transposase IS4 N-terminal domain-containing protein</fullName>
    </recommendedName>
</protein>
<dbReference type="InterPro" id="IPR024473">
    <property type="entry name" value="Transposases_IS4_N"/>
</dbReference>
<dbReference type="NCBIfam" id="NF033592">
    <property type="entry name" value="transpos_IS4_1"/>
    <property type="match status" value="1"/>
</dbReference>
<dbReference type="InterPro" id="IPR012337">
    <property type="entry name" value="RNaseH-like_sf"/>
</dbReference>
<evidence type="ECO:0000259" key="2">
    <source>
        <dbReference type="Pfam" id="PF13006"/>
    </source>
</evidence>
<feature type="domain" description="Transposase IS4 N-terminal" evidence="2">
    <location>
        <begin position="39"/>
        <end position="135"/>
    </location>
</feature>
<evidence type="ECO:0000313" key="4">
    <source>
        <dbReference type="Proteomes" id="UP000642748"/>
    </source>
</evidence>
<sequence length="412" mass="44870">MISPEGADPGPVGAGRNSAPLARARRAETTAGDRLSDRVALNVLLATFPPELVDDVLALNGRQQRSRSFPPQLVVYFVMAMCLFAGWDYNAVAHLLTECLPWARPSDGRGDTPTSAAISQARQRLGIAPLRTLFARVCRPIAKASTAGAWYRGWRMVVADSATFDVPDTPANVAVFGRTGGQGKSACPRMRVMAVAEGGTNAVFAVRTSRSAVNDGWLGRQLFSSLAPGMLIVVGRGFAAFEPWRAATDGTELLWQAQAHQELPVLTQLADGSYLSHIMAARHHNERVEPIAVRVVEYVTDKGADTSVHRLITTILDPEAAPAMDLASTYVQRWEFDTMLDELRIRQRDGRPTLRSFSPTGAEQEVYGLLLVHYAICALVQRSTPSVSPRLDRPHAVRVIPRQAPTSLRFPG</sequence>
<name>A0A8J3VSP7_9ACTN</name>
<dbReference type="Proteomes" id="UP000642748">
    <property type="component" value="Unassembled WGS sequence"/>
</dbReference>
<feature type="region of interest" description="Disordered" evidence="1">
    <location>
        <begin position="1"/>
        <end position="29"/>
    </location>
</feature>
<keyword evidence="4" id="KW-1185">Reference proteome</keyword>
<dbReference type="InterPro" id="IPR047952">
    <property type="entry name" value="Transpos_IS4"/>
</dbReference>
<comment type="caution">
    <text evidence="3">The sequence shown here is derived from an EMBL/GenBank/DDBJ whole genome shotgun (WGS) entry which is preliminary data.</text>
</comment>
<dbReference type="PANTHER" id="PTHR37529">
    <property type="entry name" value="TRANSPOSASE INSG FOR INSERTION SEQUENCE ELEMENT IS4-RELATED"/>
    <property type="match status" value="1"/>
</dbReference>
<gene>
    <name evidence="3" type="ORF">Raf01_50130</name>
</gene>
<reference evidence="3" key="1">
    <citation type="submission" date="2021-01" db="EMBL/GenBank/DDBJ databases">
        <title>Whole genome shotgun sequence of Rugosimonospora africana NBRC 104875.</title>
        <authorList>
            <person name="Komaki H."/>
            <person name="Tamura T."/>
        </authorList>
    </citation>
    <scope>NUCLEOTIDE SEQUENCE</scope>
    <source>
        <strain evidence="3">NBRC 104875</strain>
    </source>
</reference>
<dbReference type="AlphaFoldDB" id="A0A8J3VSP7"/>
<organism evidence="3 4">
    <name type="scientific">Rugosimonospora africana</name>
    <dbReference type="NCBI Taxonomy" id="556532"/>
    <lineage>
        <taxon>Bacteria</taxon>
        <taxon>Bacillati</taxon>
        <taxon>Actinomycetota</taxon>
        <taxon>Actinomycetes</taxon>
        <taxon>Micromonosporales</taxon>
        <taxon>Micromonosporaceae</taxon>
        <taxon>Rugosimonospora</taxon>
    </lineage>
</organism>
<evidence type="ECO:0000256" key="1">
    <source>
        <dbReference type="SAM" id="MobiDB-lite"/>
    </source>
</evidence>